<feature type="compositionally biased region" description="Polar residues" evidence="1">
    <location>
        <begin position="135"/>
        <end position="148"/>
    </location>
</feature>
<dbReference type="STRING" id="1095629.A0A0C9WI57"/>
<feature type="region of interest" description="Disordered" evidence="1">
    <location>
        <begin position="122"/>
        <end position="148"/>
    </location>
</feature>
<sequence length="945" mass="105889">MRLKPSLLQRLHEDTTPRLDYNQATTGLTNSVDRETSTQTGRSTISYPRLVENPTNLSETTLQGTPTVTTTLTSLQTRNAESLSPKCPGITEKKKLDKAGIKTVKNHVESSNSSLATTKLFDSGSKPHERLHSDFQVQNGTTSSRDKLSTSMQCSHHCTIYPLLKRTLDAWDQLKYPLVDLNQQERSKRAASGPALGMPASKRSNLLSLTASKNFETMENTSKVTSLPKSHPLTEKSSSTTPPFGMKLGVDRMHYSPTLTVSPDFIPQSSCLTESNQTMSSSVPSDPQQRVSRQKSATALTQSMDAGTQLMIADSNTLVNDANAWATERNIAMSRKDLAHELRPKYLRYNIWDGASHFSRSSADWTETASPLPTIPASELANPIATKTITENPHLFDIVTPIFVDRFEKLLESHPNQPFVKSVCRGLQEGFWPWADTRFGEYPDTLDLSLPEPDNPEEAQFLRNQRDHEIFMGRFSESFGDKLLPGMYCMPIFAVPKPHSTDLRMVTDQSAGKFSLNSMIPREEIIGYPLDNLQHLGQFLISMHDHFPESARVLFKSDVAEAYRLLPVHPYWQIKQVNRIGGSLHIDRNTAFGGRASGCNWIAFMSLVSWIAKKKRGIELLGTYSDDSFGPELASNVTWYSPYHKFMPTNQVKLLQLWDEINLPHKESKQIFGSPLTIIGIEVDANTLSMTMPPDTLQQLIIAIHEFISANHKFTLREWQKLAGWINWSFNVFPLLRPALNNFYAKIGGKSAPNKFIRINNAVRADLEWAALHLAQDDGVRLMHQMYWDATSADVTLFCDACLEGMGFWIPDDCVGFYSPTPDGTTDEHIFFFEALCVLSAIHHITDVLDVPPTTKVLIYTDNDNTVAIFNTLRCLPHYNPILIDAADTCIISNIQIRVLHIPGELNSVADAISRNNFDVARQYVPNLIISPFLPPQLPLGAPKK</sequence>
<evidence type="ECO:0000313" key="3">
    <source>
        <dbReference type="Proteomes" id="UP000054477"/>
    </source>
</evidence>
<feature type="compositionally biased region" description="Polar residues" evidence="1">
    <location>
        <begin position="219"/>
        <end position="228"/>
    </location>
</feature>
<dbReference type="SUPFAM" id="SSF56672">
    <property type="entry name" value="DNA/RNA polymerases"/>
    <property type="match status" value="1"/>
</dbReference>
<organism evidence="2 3">
    <name type="scientific">Laccaria amethystina LaAM-08-1</name>
    <dbReference type="NCBI Taxonomy" id="1095629"/>
    <lineage>
        <taxon>Eukaryota</taxon>
        <taxon>Fungi</taxon>
        <taxon>Dikarya</taxon>
        <taxon>Basidiomycota</taxon>
        <taxon>Agaricomycotina</taxon>
        <taxon>Agaricomycetes</taxon>
        <taxon>Agaricomycetidae</taxon>
        <taxon>Agaricales</taxon>
        <taxon>Agaricineae</taxon>
        <taxon>Hydnangiaceae</taxon>
        <taxon>Laccaria</taxon>
    </lineage>
</organism>
<reference evidence="3" key="2">
    <citation type="submission" date="2015-01" db="EMBL/GenBank/DDBJ databases">
        <title>Evolutionary Origins and Diversification of the Mycorrhizal Mutualists.</title>
        <authorList>
            <consortium name="DOE Joint Genome Institute"/>
            <consortium name="Mycorrhizal Genomics Consortium"/>
            <person name="Kohler A."/>
            <person name="Kuo A."/>
            <person name="Nagy L.G."/>
            <person name="Floudas D."/>
            <person name="Copeland A."/>
            <person name="Barry K.W."/>
            <person name="Cichocki N."/>
            <person name="Veneault-Fourrey C."/>
            <person name="LaButti K."/>
            <person name="Lindquist E.A."/>
            <person name="Lipzen A."/>
            <person name="Lundell T."/>
            <person name="Morin E."/>
            <person name="Murat C."/>
            <person name="Riley R."/>
            <person name="Ohm R."/>
            <person name="Sun H."/>
            <person name="Tunlid A."/>
            <person name="Henrissat B."/>
            <person name="Grigoriev I.V."/>
            <person name="Hibbett D.S."/>
            <person name="Martin F."/>
        </authorList>
    </citation>
    <scope>NUCLEOTIDE SEQUENCE [LARGE SCALE GENOMIC DNA]</scope>
    <source>
        <strain evidence="3">LaAM-08-1</strain>
    </source>
</reference>
<dbReference type="InterPro" id="IPR043502">
    <property type="entry name" value="DNA/RNA_pol_sf"/>
</dbReference>
<dbReference type="Proteomes" id="UP000054477">
    <property type="component" value="Unassembled WGS sequence"/>
</dbReference>
<evidence type="ECO:0000256" key="1">
    <source>
        <dbReference type="SAM" id="MobiDB-lite"/>
    </source>
</evidence>
<proteinExistence type="predicted"/>
<dbReference type="AlphaFoldDB" id="A0A0C9WI57"/>
<feature type="region of interest" description="Disordered" evidence="1">
    <location>
        <begin position="185"/>
        <end position="204"/>
    </location>
</feature>
<dbReference type="PANTHER" id="PTHR33050:SF7">
    <property type="entry name" value="RIBONUCLEASE H"/>
    <property type="match status" value="1"/>
</dbReference>
<evidence type="ECO:0000313" key="2">
    <source>
        <dbReference type="EMBL" id="KIJ92364.1"/>
    </source>
</evidence>
<dbReference type="InterPro" id="IPR052055">
    <property type="entry name" value="Hepadnavirus_pol/RT"/>
</dbReference>
<dbReference type="OrthoDB" id="198652at2759"/>
<accession>A0A0C9WI57</accession>
<gene>
    <name evidence="2" type="ORF">K443DRAFT_113736</name>
</gene>
<protein>
    <submittedName>
        <fullName evidence="2">Uncharacterized protein</fullName>
    </submittedName>
</protein>
<dbReference type="HOGENOM" id="CLU_006058_0_1_1"/>
<feature type="region of interest" description="Disordered" evidence="1">
    <location>
        <begin position="270"/>
        <end position="300"/>
    </location>
</feature>
<feature type="region of interest" description="Disordered" evidence="1">
    <location>
        <begin position="219"/>
        <end position="243"/>
    </location>
</feature>
<reference evidence="2 3" key="1">
    <citation type="submission" date="2014-04" db="EMBL/GenBank/DDBJ databases">
        <authorList>
            <consortium name="DOE Joint Genome Institute"/>
            <person name="Kuo A."/>
            <person name="Kohler A."/>
            <person name="Nagy L.G."/>
            <person name="Floudas D."/>
            <person name="Copeland A."/>
            <person name="Barry K.W."/>
            <person name="Cichocki N."/>
            <person name="Veneault-Fourrey C."/>
            <person name="LaButti K."/>
            <person name="Lindquist E.A."/>
            <person name="Lipzen A."/>
            <person name="Lundell T."/>
            <person name="Morin E."/>
            <person name="Murat C."/>
            <person name="Sun H."/>
            <person name="Tunlid A."/>
            <person name="Henrissat B."/>
            <person name="Grigoriev I.V."/>
            <person name="Hibbett D.S."/>
            <person name="Martin F."/>
            <person name="Nordberg H.P."/>
            <person name="Cantor M.N."/>
            <person name="Hua S.X."/>
        </authorList>
    </citation>
    <scope>NUCLEOTIDE SEQUENCE [LARGE SCALE GENOMIC DNA]</scope>
    <source>
        <strain evidence="2 3">LaAM-08-1</strain>
    </source>
</reference>
<name>A0A0C9WI57_9AGAR</name>
<dbReference type="PANTHER" id="PTHR33050">
    <property type="entry name" value="REVERSE TRANSCRIPTASE DOMAIN-CONTAINING PROTEIN"/>
    <property type="match status" value="1"/>
</dbReference>
<dbReference type="EMBL" id="KN838916">
    <property type="protein sequence ID" value="KIJ92364.1"/>
    <property type="molecule type" value="Genomic_DNA"/>
</dbReference>
<keyword evidence="3" id="KW-1185">Reference proteome</keyword>